<organism evidence="2 3">
    <name type="scientific">Byssochlamys spectabilis</name>
    <name type="common">Paecilomyces variotii</name>
    <dbReference type="NCBI Taxonomy" id="264951"/>
    <lineage>
        <taxon>Eukaryota</taxon>
        <taxon>Fungi</taxon>
        <taxon>Dikarya</taxon>
        <taxon>Ascomycota</taxon>
        <taxon>Pezizomycotina</taxon>
        <taxon>Eurotiomycetes</taxon>
        <taxon>Eurotiomycetidae</taxon>
        <taxon>Eurotiales</taxon>
        <taxon>Thermoascaceae</taxon>
        <taxon>Paecilomyces</taxon>
    </lineage>
</organism>
<dbReference type="RefSeq" id="XP_028486522.1">
    <property type="nucleotide sequence ID" value="XM_028630255.1"/>
</dbReference>
<evidence type="ECO:0000313" key="2">
    <source>
        <dbReference type="EMBL" id="RWQ96877.1"/>
    </source>
</evidence>
<feature type="transmembrane region" description="Helical" evidence="1">
    <location>
        <begin position="41"/>
        <end position="70"/>
    </location>
</feature>
<keyword evidence="1" id="KW-1133">Transmembrane helix</keyword>
<name>A0A443HYF5_BYSSP</name>
<dbReference type="EMBL" id="RCNU01000003">
    <property type="protein sequence ID" value="RWQ96877.1"/>
    <property type="molecule type" value="Genomic_DNA"/>
</dbReference>
<dbReference type="VEuPathDB" id="FungiDB:C8Q69DRAFT_461546"/>
<keyword evidence="1" id="KW-0812">Transmembrane</keyword>
<reference evidence="2 3" key="1">
    <citation type="journal article" date="2018" name="Front. Microbiol.">
        <title>Genomic and genetic insights into a cosmopolitan fungus, Paecilomyces variotii (Eurotiales).</title>
        <authorList>
            <person name="Urquhart A.S."/>
            <person name="Mondo S.J."/>
            <person name="Makela M.R."/>
            <person name="Hane J.K."/>
            <person name="Wiebenga A."/>
            <person name="He G."/>
            <person name="Mihaltcheva S."/>
            <person name="Pangilinan J."/>
            <person name="Lipzen A."/>
            <person name="Barry K."/>
            <person name="de Vries R.P."/>
            <person name="Grigoriev I.V."/>
            <person name="Idnurm A."/>
        </authorList>
    </citation>
    <scope>NUCLEOTIDE SEQUENCE [LARGE SCALE GENOMIC DNA]</scope>
    <source>
        <strain evidence="2 3">CBS 101075</strain>
    </source>
</reference>
<proteinExistence type="predicted"/>
<gene>
    <name evidence="2" type="ORF">C8Q69DRAFT_461546</name>
</gene>
<dbReference type="Proteomes" id="UP000283841">
    <property type="component" value="Unassembled WGS sequence"/>
</dbReference>
<evidence type="ECO:0000256" key="1">
    <source>
        <dbReference type="SAM" id="Phobius"/>
    </source>
</evidence>
<sequence>MSSFGSTVASLLPTSLCCVCVYGHFAIDLYSLSIRPSPTFPFHFLYDLVGCALVAPYVTAISPISSMIILTGQSERVSGMPR</sequence>
<dbReference type="GeneID" id="39599532"/>
<protein>
    <submittedName>
        <fullName evidence="2">Uncharacterized protein</fullName>
    </submittedName>
</protein>
<keyword evidence="3" id="KW-1185">Reference proteome</keyword>
<accession>A0A443HYF5</accession>
<evidence type="ECO:0000313" key="3">
    <source>
        <dbReference type="Proteomes" id="UP000283841"/>
    </source>
</evidence>
<comment type="caution">
    <text evidence="2">The sequence shown here is derived from an EMBL/GenBank/DDBJ whole genome shotgun (WGS) entry which is preliminary data.</text>
</comment>
<dbReference type="AlphaFoldDB" id="A0A443HYF5"/>
<keyword evidence="1" id="KW-0472">Membrane</keyword>